<dbReference type="Pfam" id="PF04597">
    <property type="entry name" value="Ribophorin_I"/>
    <property type="match status" value="1"/>
</dbReference>
<comment type="subcellular location">
    <subcellularLocation>
        <location evidence="2 10">Endoplasmic reticulum membrane</location>
        <topology evidence="2 10">Single-pass type I membrane protein</topology>
    </subcellularLocation>
</comment>
<dbReference type="UniPathway" id="UPA00378"/>
<dbReference type="AlphaFoldDB" id="A0A822YBS0"/>
<keyword evidence="6" id="KW-0732">Signal</keyword>
<comment type="caution">
    <text evidence="11">The sequence shown here is derived from an EMBL/GenBank/DDBJ whole genome shotgun (WGS) entry which is preliminary data.</text>
</comment>
<gene>
    <name evidence="11" type="ORF">HUJ06_031508</name>
</gene>
<comment type="function">
    <text evidence="1 10">Subunit of the oligosaccharyl transferase (OST) complex that catalyzes the initial transfer of a defined glycan (Glc(3)Man(9)GlcNAc(2) in eukaryotes) from the lipid carrier dolichol-pyrophosphate to an asparagine residue within an Asn-X-Ser/Thr consensus motif in nascent polypeptide chains, the first step in protein N-glycosylation. N-glycosylation occurs cotranslationally and the complex associates with the Sec61 complex at the channel-forming translocon complex that mediates protein translocation across the endoplasmic reticulum (ER). All subunits are required for a maximal enzyme activity.</text>
</comment>
<comment type="similarity">
    <text evidence="4 10">Belongs to the OST1 family.</text>
</comment>
<dbReference type="GO" id="GO:0008250">
    <property type="term" value="C:oligosaccharyltransferase complex"/>
    <property type="evidence" value="ECO:0007669"/>
    <property type="project" value="UniProtKB-UniRule"/>
</dbReference>
<dbReference type="Proteomes" id="UP000607653">
    <property type="component" value="Unassembled WGS sequence"/>
</dbReference>
<organism evidence="11 12">
    <name type="scientific">Nelumbo nucifera</name>
    <name type="common">Sacred lotus</name>
    <dbReference type="NCBI Taxonomy" id="4432"/>
    <lineage>
        <taxon>Eukaryota</taxon>
        <taxon>Viridiplantae</taxon>
        <taxon>Streptophyta</taxon>
        <taxon>Embryophyta</taxon>
        <taxon>Tracheophyta</taxon>
        <taxon>Spermatophyta</taxon>
        <taxon>Magnoliopsida</taxon>
        <taxon>Proteales</taxon>
        <taxon>Nelumbonaceae</taxon>
        <taxon>Nelumbo</taxon>
    </lineage>
</organism>
<name>A0A822YBS0_NELNU</name>
<evidence type="ECO:0000256" key="7">
    <source>
        <dbReference type="ARBA" id="ARBA00022824"/>
    </source>
</evidence>
<keyword evidence="12" id="KW-1185">Reference proteome</keyword>
<keyword evidence="9" id="KW-0472">Membrane</keyword>
<comment type="subunit">
    <text evidence="10">Component of the oligosaccharyltransferase (OST) complex.</text>
</comment>
<keyword evidence="7 10" id="KW-0256">Endoplasmic reticulum</keyword>
<sequence length="92" mass="10234">MKEKGDPKLLLGSVKIVHPEGMPPALTLYSVTLPKGLGKKERFTLDILAVLTHSLQPFPEEITQADAQLVMFQDGAYYQSPYETKSSHSVLY</sequence>
<evidence type="ECO:0000256" key="6">
    <source>
        <dbReference type="ARBA" id="ARBA00022729"/>
    </source>
</evidence>
<evidence type="ECO:0000256" key="5">
    <source>
        <dbReference type="ARBA" id="ARBA00022692"/>
    </source>
</evidence>
<dbReference type="PANTHER" id="PTHR21049:SF0">
    <property type="entry name" value="DOLICHYL-DIPHOSPHOOLIGOSACCHARIDE--PROTEIN GLYCOSYLTRANSFERASE SUBUNIT 1"/>
    <property type="match status" value="1"/>
</dbReference>
<dbReference type="PANTHER" id="PTHR21049">
    <property type="entry name" value="RIBOPHORIN I"/>
    <property type="match status" value="1"/>
</dbReference>
<evidence type="ECO:0000256" key="9">
    <source>
        <dbReference type="ARBA" id="ARBA00023136"/>
    </source>
</evidence>
<dbReference type="InterPro" id="IPR007676">
    <property type="entry name" value="Ribophorin_I"/>
</dbReference>
<evidence type="ECO:0000256" key="2">
    <source>
        <dbReference type="ARBA" id="ARBA00004115"/>
    </source>
</evidence>
<evidence type="ECO:0000256" key="1">
    <source>
        <dbReference type="ARBA" id="ARBA00002791"/>
    </source>
</evidence>
<evidence type="ECO:0000256" key="10">
    <source>
        <dbReference type="RuleBase" id="RU361143"/>
    </source>
</evidence>
<evidence type="ECO:0000256" key="8">
    <source>
        <dbReference type="ARBA" id="ARBA00022989"/>
    </source>
</evidence>
<dbReference type="EMBL" id="DUZY01000002">
    <property type="protein sequence ID" value="DAD30040.1"/>
    <property type="molecule type" value="Genomic_DNA"/>
</dbReference>
<accession>A0A822YBS0</accession>
<protein>
    <recommendedName>
        <fullName evidence="10">Dolichyl-diphosphooligosaccharide--protein glycosyltransferase subunit 1</fullName>
    </recommendedName>
</protein>
<proteinExistence type="inferred from homology"/>
<evidence type="ECO:0000256" key="4">
    <source>
        <dbReference type="ARBA" id="ARBA00008905"/>
    </source>
</evidence>
<keyword evidence="5" id="KW-0812">Transmembrane</keyword>
<comment type="pathway">
    <text evidence="3 10">Protein modification; protein glycosylation.</text>
</comment>
<evidence type="ECO:0000313" key="12">
    <source>
        <dbReference type="Proteomes" id="UP000607653"/>
    </source>
</evidence>
<evidence type="ECO:0000256" key="3">
    <source>
        <dbReference type="ARBA" id="ARBA00004922"/>
    </source>
</evidence>
<evidence type="ECO:0000313" key="11">
    <source>
        <dbReference type="EMBL" id="DAD30040.1"/>
    </source>
</evidence>
<keyword evidence="8" id="KW-1133">Transmembrane helix</keyword>
<reference evidence="11 12" key="1">
    <citation type="journal article" date="2020" name="Mol. Biol. Evol.">
        <title>Distinct Expression and Methylation Patterns for Genes with Different Fates following a Single Whole-Genome Duplication in Flowering Plants.</title>
        <authorList>
            <person name="Shi T."/>
            <person name="Rahmani R.S."/>
            <person name="Gugger P.F."/>
            <person name="Wang M."/>
            <person name="Li H."/>
            <person name="Zhang Y."/>
            <person name="Li Z."/>
            <person name="Wang Q."/>
            <person name="Van de Peer Y."/>
            <person name="Marchal K."/>
            <person name="Chen J."/>
        </authorList>
    </citation>
    <scope>NUCLEOTIDE SEQUENCE [LARGE SCALE GENOMIC DNA]</scope>
    <source>
        <tissue evidence="11">Leaf</tissue>
    </source>
</reference>